<proteinExistence type="predicted"/>
<feature type="region of interest" description="Disordered" evidence="1">
    <location>
        <begin position="101"/>
        <end position="201"/>
    </location>
</feature>
<gene>
    <name evidence="2" type="ORF">M6B22_02985</name>
</gene>
<reference evidence="2" key="1">
    <citation type="submission" date="2022-05" db="EMBL/GenBank/DDBJ databases">
        <title>Jatrophihabitans sp. SB3-54 whole genome sequence.</title>
        <authorList>
            <person name="Suh M.K."/>
            <person name="Eom M.K."/>
            <person name="Kim J.S."/>
            <person name="Kim H.S."/>
            <person name="Do H.E."/>
            <person name="Shin Y.K."/>
            <person name="Lee J.-S."/>
        </authorList>
    </citation>
    <scope>NUCLEOTIDE SEQUENCE</scope>
    <source>
        <strain evidence="2">SB3-54</strain>
    </source>
</reference>
<sequence length="254" mass="26489">MPIAVVVTRDDAGAPTTREIYARGERYRIGDGNLQILTADSRVLALYGSGNWLCAYVAGTVAVTSMGKDCSLGLGSPEENRAAAPDAAEAGEFTAGDLVADLPTADEPTGDEPTGDLPTADEPTADALGGGARVVASAPAPRPAEPTDPAPGVARDRAPAHSDPDSARPSWMQPVVFRPRKLAPSRPPEEQPAPSGMRTVAFRPKTFTRNDVSEPLASAGESGPRPVVFRRRTYRAVLIETEPAPADAGPQADD</sequence>
<dbReference type="Proteomes" id="UP001164693">
    <property type="component" value="Chromosome"/>
</dbReference>
<protein>
    <submittedName>
        <fullName evidence="2">Uncharacterized protein</fullName>
    </submittedName>
</protein>
<evidence type="ECO:0000313" key="3">
    <source>
        <dbReference type="Proteomes" id="UP001164693"/>
    </source>
</evidence>
<dbReference type="RefSeq" id="WP_269444290.1">
    <property type="nucleotide sequence ID" value="NZ_CP097463.1"/>
</dbReference>
<keyword evidence="3" id="KW-1185">Reference proteome</keyword>
<organism evidence="2 3">
    <name type="scientific">Jatrophihabitans cynanchi</name>
    <dbReference type="NCBI Taxonomy" id="2944128"/>
    <lineage>
        <taxon>Bacteria</taxon>
        <taxon>Bacillati</taxon>
        <taxon>Actinomycetota</taxon>
        <taxon>Actinomycetes</taxon>
        <taxon>Jatrophihabitantales</taxon>
        <taxon>Jatrophihabitantaceae</taxon>
        <taxon>Jatrophihabitans</taxon>
    </lineage>
</organism>
<dbReference type="EMBL" id="CP097463">
    <property type="protein sequence ID" value="WAX57743.1"/>
    <property type="molecule type" value="Genomic_DNA"/>
</dbReference>
<feature type="compositionally biased region" description="Pro residues" evidence="1">
    <location>
        <begin position="140"/>
        <end position="149"/>
    </location>
</feature>
<evidence type="ECO:0000256" key="1">
    <source>
        <dbReference type="SAM" id="MobiDB-lite"/>
    </source>
</evidence>
<name>A0ABY7JYV0_9ACTN</name>
<feature type="compositionally biased region" description="Basic and acidic residues" evidence="1">
    <location>
        <begin position="154"/>
        <end position="166"/>
    </location>
</feature>
<evidence type="ECO:0000313" key="2">
    <source>
        <dbReference type="EMBL" id="WAX57743.1"/>
    </source>
</evidence>
<accession>A0ABY7JYV0</accession>